<accession>A0ACB5U1U0</accession>
<sequence>MSILSLSGWALFGVAARTFQQGIRQAPLLHYPLAFGYSAGFWVGFGYLFESWVDNNNKLLEKRVEKLKEARAARA</sequence>
<evidence type="ECO:0000313" key="2">
    <source>
        <dbReference type="Proteomes" id="UP001165101"/>
    </source>
</evidence>
<reference evidence="1" key="1">
    <citation type="submission" date="2023-04" db="EMBL/GenBank/DDBJ databases">
        <title>Candida boidinii NBRC 1967.</title>
        <authorList>
            <person name="Ichikawa N."/>
            <person name="Sato H."/>
            <person name="Tonouchi N."/>
        </authorList>
    </citation>
    <scope>NUCLEOTIDE SEQUENCE</scope>
    <source>
        <strain evidence="1">NBRC 1967</strain>
    </source>
</reference>
<dbReference type="Proteomes" id="UP001165101">
    <property type="component" value="Unassembled WGS sequence"/>
</dbReference>
<dbReference type="EMBL" id="BSXV01003991">
    <property type="protein sequence ID" value="GME99474.1"/>
    <property type="molecule type" value="Genomic_DNA"/>
</dbReference>
<gene>
    <name evidence="1" type="ORF">Cboi01_000529900</name>
</gene>
<organism evidence="1 2">
    <name type="scientific">Candida boidinii</name>
    <name type="common">Yeast</name>
    <dbReference type="NCBI Taxonomy" id="5477"/>
    <lineage>
        <taxon>Eukaryota</taxon>
        <taxon>Fungi</taxon>
        <taxon>Dikarya</taxon>
        <taxon>Ascomycota</taxon>
        <taxon>Saccharomycotina</taxon>
        <taxon>Pichiomycetes</taxon>
        <taxon>Pichiales</taxon>
        <taxon>Pichiaceae</taxon>
        <taxon>Ogataea</taxon>
        <taxon>Ogataea/Candida clade</taxon>
    </lineage>
</organism>
<proteinExistence type="predicted"/>
<evidence type="ECO:0000313" key="1">
    <source>
        <dbReference type="EMBL" id="GME99474.1"/>
    </source>
</evidence>
<name>A0ACB5U1U0_CANBO</name>
<protein>
    <submittedName>
        <fullName evidence="1">Unnamed protein product</fullName>
    </submittedName>
</protein>
<keyword evidence="2" id="KW-1185">Reference proteome</keyword>
<comment type="caution">
    <text evidence="1">The sequence shown here is derived from an EMBL/GenBank/DDBJ whole genome shotgun (WGS) entry which is preliminary data.</text>
</comment>